<dbReference type="SUPFAM" id="SSF57884">
    <property type="entry name" value="Ada DNA repair protein, N-terminal domain (N-Ada 10)"/>
    <property type="match status" value="1"/>
</dbReference>
<feature type="compositionally biased region" description="Basic and acidic residues" evidence="2">
    <location>
        <begin position="17"/>
        <end position="33"/>
    </location>
</feature>
<dbReference type="STRING" id="401625.A0A0P1B8X4"/>
<feature type="region of interest" description="Disordered" evidence="2">
    <location>
        <begin position="468"/>
        <end position="490"/>
    </location>
</feature>
<feature type="region of interest" description="Disordered" evidence="2">
    <location>
        <begin position="281"/>
        <end position="302"/>
    </location>
</feature>
<keyword evidence="1" id="KW-0010">Activator</keyword>
<evidence type="ECO:0000256" key="1">
    <source>
        <dbReference type="ARBA" id="ARBA00023159"/>
    </source>
</evidence>
<dbReference type="GO" id="GO:0006281">
    <property type="term" value="P:DNA repair"/>
    <property type="evidence" value="ECO:0007669"/>
    <property type="project" value="InterPro"/>
</dbReference>
<dbReference type="InterPro" id="IPR035451">
    <property type="entry name" value="Ada-like_dom_sf"/>
</dbReference>
<protein>
    <submittedName>
        <fullName evidence="4">Ada DNA repair, metal-binding</fullName>
    </submittedName>
</protein>
<dbReference type="GO" id="GO:0006355">
    <property type="term" value="P:regulation of DNA-templated transcription"/>
    <property type="evidence" value="ECO:0007669"/>
    <property type="project" value="InterPro"/>
</dbReference>
<name>A0A0P1B8X4_9BASI</name>
<dbReference type="AlphaFoldDB" id="A0A0P1B8X4"/>
<evidence type="ECO:0000259" key="3">
    <source>
        <dbReference type="Pfam" id="PF02805"/>
    </source>
</evidence>
<dbReference type="GO" id="GO:0008270">
    <property type="term" value="F:zinc ion binding"/>
    <property type="evidence" value="ECO:0007669"/>
    <property type="project" value="InterPro"/>
</dbReference>
<evidence type="ECO:0000313" key="5">
    <source>
        <dbReference type="Proteomes" id="UP000054845"/>
    </source>
</evidence>
<feature type="region of interest" description="Disordered" evidence="2">
    <location>
        <begin position="156"/>
        <end position="249"/>
    </location>
</feature>
<feature type="compositionally biased region" description="Low complexity" evidence="2">
    <location>
        <begin position="732"/>
        <end position="747"/>
    </location>
</feature>
<feature type="domain" description="Ada DNA repair metal-binding" evidence="3">
    <location>
        <begin position="368"/>
        <end position="435"/>
    </location>
</feature>
<dbReference type="Proteomes" id="UP000054845">
    <property type="component" value="Unassembled WGS sequence"/>
</dbReference>
<reference evidence="4 5" key="1">
    <citation type="submission" date="2014-09" db="EMBL/GenBank/DDBJ databases">
        <authorList>
            <person name="Magalhaes I.L.F."/>
            <person name="Oliveira U."/>
            <person name="Santos F.R."/>
            <person name="Vidigal T.H.D.A."/>
            <person name="Brescovit A.D."/>
            <person name="Santos A.J."/>
        </authorList>
    </citation>
    <scope>NUCLEOTIDE SEQUENCE [LARGE SCALE GENOMIC DNA]</scope>
</reference>
<accession>A0A0P1B8X4</accession>
<dbReference type="GO" id="GO:0008168">
    <property type="term" value="F:methyltransferase activity"/>
    <property type="evidence" value="ECO:0007669"/>
    <property type="project" value="InterPro"/>
</dbReference>
<dbReference type="Gene3D" id="3.40.10.10">
    <property type="entry name" value="DNA Methylphosphotriester Repair Domain"/>
    <property type="match status" value="1"/>
</dbReference>
<proteinExistence type="predicted"/>
<dbReference type="Pfam" id="PF02805">
    <property type="entry name" value="Ada_Zn_binding"/>
    <property type="match status" value="1"/>
</dbReference>
<feature type="region of interest" description="Disordered" evidence="2">
    <location>
        <begin position="100"/>
        <end position="123"/>
    </location>
</feature>
<feature type="region of interest" description="Disordered" evidence="2">
    <location>
        <begin position="715"/>
        <end position="747"/>
    </location>
</feature>
<evidence type="ECO:0000256" key="2">
    <source>
        <dbReference type="SAM" id="MobiDB-lite"/>
    </source>
</evidence>
<keyword evidence="5" id="KW-1185">Reference proteome</keyword>
<feature type="region of interest" description="Disordered" evidence="2">
    <location>
        <begin position="1"/>
        <end position="44"/>
    </location>
</feature>
<dbReference type="EMBL" id="CCYA01000103">
    <property type="protein sequence ID" value="CEH12007.1"/>
    <property type="molecule type" value="Genomic_DNA"/>
</dbReference>
<feature type="compositionally biased region" description="Pro residues" evidence="2">
    <location>
        <begin position="722"/>
        <end position="731"/>
    </location>
</feature>
<organism evidence="4 5">
    <name type="scientific">Ceraceosorus bombacis</name>
    <dbReference type="NCBI Taxonomy" id="401625"/>
    <lineage>
        <taxon>Eukaryota</taxon>
        <taxon>Fungi</taxon>
        <taxon>Dikarya</taxon>
        <taxon>Basidiomycota</taxon>
        <taxon>Ustilaginomycotina</taxon>
        <taxon>Exobasidiomycetes</taxon>
        <taxon>Ceraceosorales</taxon>
        <taxon>Ceraceosoraceae</taxon>
        <taxon>Ceraceosorus</taxon>
    </lineage>
</organism>
<dbReference type="InterPro" id="IPR004026">
    <property type="entry name" value="Ada_DNA_repair_Zn-bd"/>
</dbReference>
<dbReference type="GO" id="GO:0003677">
    <property type="term" value="F:DNA binding"/>
    <property type="evidence" value="ECO:0007669"/>
    <property type="project" value="InterPro"/>
</dbReference>
<dbReference type="OrthoDB" id="10398799at2759"/>
<feature type="compositionally biased region" description="Low complexity" evidence="2">
    <location>
        <begin position="110"/>
        <end position="120"/>
    </location>
</feature>
<feature type="compositionally biased region" description="Low complexity" evidence="2">
    <location>
        <begin position="169"/>
        <end position="180"/>
    </location>
</feature>
<sequence>MSVPSSTLLAQAQAHHPTPDLARRNHCDDDDKFTAASIPRSSMSSYPLPWSNFASVGGGNNNNNTNAGVEGLAISMTGGQPLPDSRQVLAQLAGNVGEARLAGNTPPQASSSSSSSSSSSLAQPWFNGGAAIERTPHAGFAGPYWNSYVVPLTEHPHHPAGGGGGGGAFRPAASSSPSPGQTTVASGLVGGHPRQYGGASEPRQYGGANYKNNNAILRPSSPLLAPPHAPSHAPSHSLHDSPTRPQDLFTDSLHRANRNNYITGVYNYRHGSGGEASIAQQQQQYSGGPLRARRSTEKSAHDAALAPYQRRVQHAPPAAAHAHEYAARLTPKEKRKLDERARVLAADACNYDGFKPMREFFSYASDDEMWEKVAKKSHYADHVFVYYNKRTRHYCRPSCSADKKVAREDIEYHFKPDGVARLAANKEIKACKRCHADQDGVVNTTAIRIGEIARKLVCSSRDEEELLDASSASASAPPPPPPPRASLKDSADSCNISHFHFHRQLKIVCGITHGELVKGVQAMQLQDELGRDSTEDGSQVAPMVIDRILRGWSLRRARRALGGLTPQQFAAAGHQYDVILAVTETPYGIISALIAESPLETRGMEAEQFSGGAILGLAIGLNSEQRMRTRFPSAKRAHDGAWEREIREMVQSHIDGCDREDDLPRDVAPYTAQDRQAYSSRFGLDVFPSSTLFSPSISSPWLGHLHHNTGLASIHDESLPSSGPPGPPLPPISSAFNASSLSSTFRF</sequence>
<evidence type="ECO:0000313" key="4">
    <source>
        <dbReference type="EMBL" id="CEH12007.1"/>
    </source>
</evidence>
<feature type="compositionally biased region" description="Polar residues" evidence="2">
    <location>
        <begin position="1"/>
        <end position="10"/>
    </location>
</feature>